<dbReference type="InterPro" id="IPR009057">
    <property type="entry name" value="Homeodomain-like_sf"/>
</dbReference>
<dbReference type="Pfam" id="PF13305">
    <property type="entry name" value="TetR_C_33"/>
    <property type="match status" value="1"/>
</dbReference>
<evidence type="ECO:0000259" key="5">
    <source>
        <dbReference type="Pfam" id="PF13305"/>
    </source>
</evidence>
<dbReference type="SUPFAM" id="SSF46689">
    <property type="entry name" value="Homeodomain-like"/>
    <property type="match status" value="1"/>
</dbReference>
<evidence type="ECO:0000256" key="2">
    <source>
        <dbReference type="ARBA" id="ARBA00023125"/>
    </source>
</evidence>
<evidence type="ECO:0000256" key="3">
    <source>
        <dbReference type="ARBA" id="ARBA00023163"/>
    </source>
</evidence>
<dbReference type="InterPro" id="IPR050109">
    <property type="entry name" value="HTH-type_TetR-like_transc_reg"/>
</dbReference>
<dbReference type="SUPFAM" id="SSF48498">
    <property type="entry name" value="Tetracyclin repressor-like, C-terminal domain"/>
    <property type="match status" value="1"/>
</dbReference>
<dbReference type="GO" id="GO:0000976">
    <property type="term" value="F:transcription cis-regulatory region binding"/>
    <property type="evidence" value="ECO:0007669"/>
    <property type="project" value="TreeGrafter"/>
</dbReference>
<dbReference type="Gene3D" id="1.10.357.10">
    <property type="entry name" value="Tetracycline Repressor, domain 2"/>
    <property type="match status" value="1"/>
</dbReference>
<dbReference type="GO" id="GO:0003700">
    <property type="term" value="F:DNA-binding transcription factor activity"/>
    <property type="evidence" value="ECO:0007669"/>
    <property type="project" value="TreeGrafter"/>
</dbReference>
<keyword evidence="1" id="KW-0805">Transcription regulation</keyword>
<dbReference type="InterPro" id="IPR001647">
    <property type="entry name" value="HTH_TetR"/>
</dbReference>
<dbReference type="PANTHER" id="PTHR30055">
    <property type="entry name" value="HTH-TYPE TRANSCRIPTIONAL REGULATOR RUTR"/>
    <property type="match status" value="1"/>
</dbReference>
<evidence type="ECO:0000256" key="1">
    <source>
        <dbReference type="ARBA" id="ARBA00023015"/>
    </source>
</evidence>
<dbReference type="PANTHER" id="PTHR30055:SF234">
    <property type="entry name" value="HTH-TYPE TRANSCRIPTIONAL REGULATOR BETI"/>
    <property type="match status" value="1"/>
</dbReference>
<keyword evidence="3" id="KW-0804">Transcription</keyword>
<keyword evidence="2" id="KW-0238">DNA-binding</keyword>
<dbReference type="EMBL" id="CP157390">
    <property type="protein sequence ID" value="XBM49368.1"/>
    <property type="molecule type" value="Genomic_DNA"/>
</dbReference>
<dbReference type="RefSeq" id="WP_348789286.1">
    <property type="nucleotide sequence ID" value="NZ_CP157390.1"/>
</dbReference>
<accession>A0AAU7GH25</accession>
<dbReference type="Pfam" id="PF00440">
    <property type="entry name" value="TetR_N"/>
    <property type="match status" value="1"/>
</dbReference>
<gene>
    <name evidence="6" type="ORF">AAME72_05770</name>
</gene>
<proteinExistence type="predicted"/>
<reference evidence="6" key="1">
    <citation type="submission" date="2024-05" db="EMBL/GenBank/DDBJ databases">
        <title>The Natural Products Discovery Center: Release of the First 8490 Sequenced Strains for Exploring Actinobacteria Biosynthetic Diversity.</title>
        <authorList>
            <person name="Kalkreuter E."/>
            <person name="Kautsar S.A."/>
            <person name="Yang D."/>
            <person name="Bader C.D."/>
            <person name="Teijaro C.N."/>
            <person name="Fluegel L."/>
            <person name="Davis C.M."/>
            <person name="Simpson J.R."/>
            <person name="Lauterbach L."/>
            <person name="Steele A.D."/>
            <person name="Gui C."/>
            <person name="Meng S."/>
            <person name="Li G."/>
            <person name="Viehrig K."/>
            <person name="Ye F."/>
            <person name="Su P."/>
            <person name="Kiefer A.F."/>
            <person name="Nichols A."/>
            <person name="Cepeda A.J."/>
            <person name="Yan W."/>
            <person name="Fan B."/>
            <person name="Jiang Y."/>
            <person name="Adhikari A."/>
            <person name="Zheng C.-J."/>
            <person name="Schuster L."/>
            <person name="Cowan T.M."/>
            <person name="Smanski M.J."/>
            <person name="Chevrette M.G."/>
            <person name="de Carvalho L.P.S."/>
            <person name="Shen B."/>
        </authorList>
    </citation>
    <scope>NUCLEOTIDE SEQUENCE</scope>
    <source>
        <strain evidence="6">NPDC080035</strain>
    </source>
</reference>
<dbReference type="InterPro" id="IPR036271">
    <property type="entry name" value="Tet_transcr_reg_TetR-rel_C_sf"/>
</dbReference>
<dbReference type="InterPro" id="IPR025996">
    <property type="entry name" value="MT1864/Rv1816-like_C"/>
</dbReference>
<organism evidence="6">
    <name type="scientific">Leifsonia sp. NPDC080035</name>
    <dbReference type="NCBI Taxonomy" id="3143936"/>
    <lineage>
        <taxon>Bacteria</taxon>
        <taxon>Bacillati</taxon>
        <taxon>Actinomycetota</taxon>
        <taxon>Actinomycetes</taxon>
        <taxon>Micrococcales</taxon>
        <taxon>Microbacteriaceae</taxon>
        <taxon>Leifsonia</taxon>
    </lineage>
</organism>
<protein>
    <submittedName>
        <fullName evidence="6">TetR/AcrR family transcriptional regulator</fullName>
    </submittedName>
</protein>
<evidence type="ECO:0000313" key="6">
    <source>
        <dbReference type="EMBL" id="XBM49368.1"/>
    </source>
</evidence>
<name>A0AAU7GH25_9MICO</name>
<dbReference type="AlphaFoldDB" id="A0AAU7GH25"/>
<evidence type="ECO:0000259" key="4">
    <source>
        <dbReference type="Pfam" id="PF00440"/>
    </source>
</evidence>
<feature type="domain" description="HTH-type transcriptional regulator MT1864/Rv1816-like C-terminal" evidence="5">
    <location>
        <begin position="88"/>
        <end position="180"/>
    </location>
</feature>
<sequence>MPRSAQDSERFVEREARIIRTTREIAEREGWPAVTVRRLAEEIGVSQPILYRHFPGGRDDIVGRVVMAGYAELATAMEVGGDGPGALPALIAAYLDFARAHPSTYEAMASARSGIAFASDDTPEVLRRGFELLTRAVGGVDARDRAVRAELLWSTLHGISQLAAHGRLDADLDGEREEAVASLFRRGASA</sequence>
<feature type="domain" description="HTH tetR-type" evidence="4">
    <location>
        <begin position="18"/>
        <end position="61"/>
    </location>
</feature>